<keyword evidence="8" id="KW-1185">Reference proteome</keyword>
<evidence type="ECO:0000256" key="4">
    <source>
        <dbReference type="ARBA" id="ARBA00023212"/>
    </source>
</evidence>
<sequence>MPQVHVLGEIIGGAEYDHEALYCTWRLVKDDHYWSVIRGQDSGQTHLAMDHHIGTLERKVDVIWAHPLDIHLATSSPSGWPKIVIEVWHQDQHHQKELNGYGCCRIPSCTGTIVIECPTWRPIGNASSWSDRLSTLFFGAPRCVDRNIIHTGGINRYELCTESTGYVLIEFQVLLSGWTKQIQFH</sequence>
<evidence type="ECO:0000256" key="2">
    <source>
        <dbReference type="ARBA" id="ARBA00022490"/>
    </source>
</evidence>
<proteinExistence type="predicted"/>
<gene>
    <name evidence="7" type="ORF">THRCLA_06695</name>
</gene>
<keyword evidence="2" id="KW-0963">Cytoplasm</keyword>
<dbReference type="GO" id="GO:0036038">
    <property type="term" value="C:MKS complex"/>
    <property type="evidence" value="ECO:0007669"/>
    <property type="project" value="TreeGrafter"/>
</dbReference>
<dbReference type="Proteomes" id="UP000243217">
    <property type="component" value="Unassembled WGS sequence"/>
</dbReference>
<organism evidence="7 8">
    <name type="scientific">Thraustotheca clavata</name>
    <dbReference type="NCBI Taxonomy" id="74557"/>
    <lineage>
        <taxon>Eukaryota</taxon>
        <taxon>Sar</taxon>
        <taxon>Stramenopiles</taxon>
        <taxon>Oomycota</taxon>
        <taxon>Saprolegniomycetes</taxon>
        <taxon>Saprolegniales</taxon>
        <taxon>Achlyaceae</taxon>
        <taxon>Thraustotheca</taxon>
    </lineage>
</organism>
<dbReference type="PANTHER" id="PTHR12968">
    <property type="entry name" value="B9 DOMAIN-CONTAINING"/>
    <property type="match status" value="1"/>
</dbReference>
<dbReference type="Pfam" id="PF07162">
    <property type="entry name" value="B9-C2"/>
    <property type="match status" value="1"/>
</dbReference>
<comment type="caution">
    <text evidence="7">The sequence shown here is derived from an EMBL/GenBank/DDBJ whole genome shotgun (WGS) entry which is preliminary data.</text>
</comment>
<reference evidence="7 8" key="1">
    <citation type="journal article" date="2014" name="Genome Biol. Evol.">
        <title>The secreted proteins of Achlya hypogyna and Thraustotheca clavata identify the ancestral oomycete secretome and reveal gene acquisitions by horizontal gene transfer.</title>
        <authorList>
            <person name="Misner I."/>
            <person name="Blouin N."/>
            <person name="Leonard G."/>
            <person name="Richards T.A."/>
            <person name="Lane C.E."/>
        </authorList>
    </citation>
    <scope>NUCLEOTIDE SEQUENCE [LARGE SCALE GENOMIC DNA]</scope>
    <source>
        <strain evidence="7 8">ATCC 34112</strain>
    </source>
</reference>
<dbReference type="PANTHER" id="PTHR12968:SF2">
    <property type="entry name" value="B9 DOMAIN-CONTAINING PROTEIN 2"/>
    <property type="match status" value="1"/>
</dbReference>
<protein>
    <recommendedName>
        <fullName evidence="6">B9 domain-containing protein 2</fullName>
    </recommendedName>
</protein>
<dbReference type="AlphaFoldDB" id="A0A1V9ZKL9"/>
<dbReference type="GO" id="GO:0060271">
    <property type="term" value="P:cilium assembly"/>
    <property type="evidence" value="ECO:0007669"/>
    <property type="project" value="TreeGrafter"/>
</dbReference>
<dbReference type="EMBL" id="JNBS01001850">
    <property type="protein sequence ID" value="OQR98544.1"/>
    <property type="molecule type" value="Genomic_DNA"/>
</dbReference>
<keyword evidence="5" id="KW-0966">Cell projection</keyword>
<evidence type="ECO:0000256" key="3">
    <source>
        <dbReference type="ARBA" id="ARBA00022794"/>
    </source>
</evidence>
<dbReference type="OrthoDB" id="184109at2759"/>
<evidence type="ECO:0000256" key="5">
    <source>
        <dbReference type="ARBA" id="ARBA00023273"/>
    </source>
</evidence>
<evidence type="ECO:0000313" key="8">
    <source>
        <dbReference type="Proteomes" id="UP000243217"/>
    </source>
</evidence>
<dbReference type="InterPro" id="IPR010796">
    <property type="entry name" value="C2_B9-type_dom"/>
</dbReference>
<evidence type="ECO:0000256" key="1">
    <source>
        <dbReference type="ARBA" id="ARBA00004120"/>
    </source>
</evidence>
<dbReference type="PROSITE" id="PS51381">
    <property type="entry name" value="C2_B9"/>
    <property type="match status" value="1"/>
</dbReference>
<keyword evidence="3" id="KW-0970">Cilium biogenesis/degradation</keyword>
<keyword evidence="4" id="KW-0206">Cytoskeleton</keyword>
<evidence type="ECO:0000256" key="6">
    <source>
        <dbReference type="ARBA" id="ARBA00039272"/>
    </source>
</evidence>
<name>A0A1V9ZKL9_9STRA</name>
<comment type="subcellular location">
    <subcellularLocation>
        <location evidence="1">Cytoplasm</location>
        <location evidence="1">Cytoskeleton</location>
        <location evidence="1">Cilium basal body</location>
    </subcellularLocation>
</comment>
<accession>A0A1V9ZKL9</accession>
<evidence type="ECO:0000313" key="7">
    <source>
        <dbReference type="EMBL" id="OQR98544.1"/>
    </source>
</evidence>
<dbReference type="STRING" id="74557.A0A1V9ZKL9"/>